<evidence type="ECO:0000313" key="13">
    <source>
        <dbReference type="Proteomes" id="UP000887568"/>
    </source>
</evidence>
<dbReference type="OMA" id="FRYEHER"/>
<evidence type="ECO:0000256" key="4">
    <source>
        <dbReference type="ARBA" id="ARBA00022679"/>
    </source>
</evidence>
<evidence type="ECO:0000256" key="11">
    <source>
        <dbReference type="RuleBase" id="RU363063"/>
    </source>
</evidence>
<keyword evidence="5" id="KW-0812">Transmembrane</keyword>
<dbReference type="PANTHER" id="PTHR11214:SF314">
    <property type="entry name" value="HEXOSYLTRANSFERASE"/>
    <property type="match status" value="1"/>
</dbReference>
<reference evidence="12" key="1">
    <citation type="submission" date="2022-11" db="UniProtKB">
        <authorList>
            <consortium name="EnsemblMetazoa"/>
        </authorList>
    </citation>
    <scope>IDENTIFICATION</scope>
</reference>
<keyword evidence="9" id="KW-0472">Membrane</keyword>
<dbReference type="EC" id="2.4.1.-" evidence="11"/>
<protein>
    <recommendedName>
        <fullName evidence="11">Hexosyltransferase</fullName>
        <ecNumber evidence="11">2.4.1.-</ecNumber>
    </recommendedName>
</protein>
<comment type="similarity">
    <text evidence="2 11">Belongs to the glycosyltransferase 31 family.</text>
</comment>
<comment type="subcellular location">
    <subcellularLocation>
        <location evidence="1 11">Golgi apparatus membrane</location>
        <topology evidence="1 11">Single-pass type II membrane protein</topology>
    </subcellularLocation>
</comment>
<dbReference type="Gene3D" id="3.90.550.50">
    <property type="match status" value="1"/>
</dbReference>
<keyword evidence="8 11" id="KW-0333">Golgi apparatus</keyword>
<evidence type="ECO:0000256" key="8">
    <source>
        <dbReference type="ARBA" id="ARBA00023034"/>
    </source>
</evidence>
<keyword evidence="3 11" id="KW-0328">Glycosyltransferase</keyword>
<evidence type="ECO:0000256" key="7">
    <source>
        <dbReference type="ARBA" id="ARBA00022989"/>
    </source>
</evidence>
<dbReference type="GeneID" id="119731433"/>
<evidence type="ECO:0000256" key="5">
    <source>
        <dbReference type="ARBA" id="ARBA00022692"/>
    </source>
</evidence>
<evidence type="ECO:0000256" key="3">
    <source>
        <dbReference type="ARBA" id="ARBA00022676"/>
    </source>
</evidence>
<name>A0A914AAR4_PATMI</name>
<keyword evidence="6" id="KW-0735">Signal-anchor</keyword>
<dbReference type="RefSeq" id="XP_038060531.1">
    <property type="nucleotide sequence ID" value="XM_038204603.1"/>
</dbReference>
<dbReference type="AlphaFoldDB" id="A0A914AAR4"/>
<evidence type="ECO:0000256" key="1">
    <source>
        <dbReference type="ARBA" id="ARBA00004323"/>
    </source>
</evidence>
<accession>A0A914AAR4</accession>
<dbReference type="GO" id="GO:0006493">
    <property type="term" value="P:protein O-linked glycosylation"/>
    <property type="evidence" value="ECO:0007669"/>
    <property type="project" value="TreeGrafter"/>
</dbReference>
<evidence type="ECO:0000256" key="6">
    <source>
        <dbReference type="ARBA" id="ARBA00022968"/>
    </source>
</evidence>
<dbReference type="Proteomes" id="UP000887568">
    <property type="component" value="Unplaced"/>
</dbReference>
<evidence type="ECO:0000313" key="12">
    <source>
        <dbReference type="EnsemblMetazoa" id="XP_038060531.1"/>
    </source>
</evidence>
<evidence type="ECO:0000256" key="9">
    <source>
        <dbReference type="ARBA" id="ARBA00023136"/>
    </source>
</evidence>
<dbReference type="InterPro" id="IPR002659">
    <property type="entry name" value="Glyco_trans_31"/>
</dbReference>
<keyword evidence="7" id="KW-1133">Transmembrane helix</keyword>
<proteinExistence type="inferred from homology"/>
<keyword evidence="4" id="KW-0808">Transferase</keyword>
<evidence type="ECO:0000256" key="10">
    <source>
        <dbReference type="ARBA" id="ARBA00023180"/>
    </source>
</evidence>
<dbReference type="GO" id="GO:0000139">
    <property type="term" value="C:Golgi membrane"/>
    <property type="evidence" value="ECO:0007669"/>
    <property type="project" value="UniProtKB-SubCell"/>
</dbReference>
<dbReference type="GO" id="GO:0016758">
    <property type="term" value="F:hexosyltransferase activity"/>
    <property type="evidence" value="ECO:0007669"/>
    <property type="project" value="InterPro"/>
</dbReference>
<keyword evidence="10" id="KW-0325">Glycoprotein</keyword>
<dbReference type="PANTHER" id="PTHR11214">
    <property type="entry name" value="BETA-1,3-N-ACETYLGLUCOSAMINYLTRANSFERASE"/>
    <property type="match status" value="1"/>
</dbReference>
<organism evidence="12 13">
    <name type="scientific">Patiria miniata</name>
    <name type="common">Bat star</name>
    <name type="synonym">Asterina miniata</name>
    <dbReference type="NCBI Taxonomy" id="46514"/>
    <lineage>
        <taxon>Eukaryota</taxon>
        <taxon>Metazoa</taxon>
        <taxon>Echinodermata</taxon>
        <taxon>Eleutherozoa</taxon>
        <taxon>Asterozoa</taxon>
        <taxon>Asteroidea</taxon>
        <taxon>Valvatacea</taxon>
        <taxon>Valvatida</taxon>
        <taxon>Asterinidae</taxon>
        <taxon>Patiria</taxon>
    </lineage>
</organism>
<evidence type="ECO:0000256" key="2">
    <source>
        <dbReference type="ARBA" id="ARBA00008661"/>
    </source>
</evidence>
<keyword evidence="13" id="KW-1185">Reference proteome</keyword>
<dbReference type="Pfam" id="PF01762">
    <property type="entry name" value="Galactosyl_T"/>
    <property type="match status" value="1"/>
</dbReference>
<dbReference type="OrthoDB" id="5512589at2759"/>
<dbReference type="FunFam" id="3.90.550.50:FF:000001">
    <property type="entry name" value="Hexosyltransferase"/>
    <property type="match status" value="1"/>
</dbReference>
<dbReference type="EnsemblMetazoa" id="XM_038204603.1">
    <property type="protein sequence ID" value="XP_038060531.1"/>
    <property type="gene ID" value="LOC119731433"/>
</dbReference>
<sequence>MKPTETSSNQRDDSRQIINPHEYKLRMDEPQACYDAAGTPEEVFLLVLIFTVHLHTQQRKAIRETWGSPREIKGKKVVTLFLLAQNQYAYLQQRVEKESNKHHDLLQEDFQDTYNNLTLKTIMAMKWASTHCPHASYVMKTDDDSYVSYDNLVKHLTRSPSTNYAVGRLYPNAAPFRDPGHKWYMSKELYPGRVYLPYLSGAGYVISGELTGKIYEESLQTRYLHLEDVFVAICLKSLKVQRRNNYYFTCQRQEYSYCRFRQLISAHKLRPTEMYRIWRDQKRRRRCSLGPRRQ</sequence>